<protein>
    <submittedName>
        <fullName evidence="2">Uncharacterized protein</fullName>
    </submittedName>
</protein>
<evidence type="ECO:0000313" key="2">
    <source>
        <dbReference type="EMBL" id="EEF26632.1"/>
    </source>
</evidence>
<feature type="region of interest" description="Disordered" evidence="1">
    <location>
        <begin position="1"/>
        <end position="88"/>
    </location>
</feature>
<dbReference type="AlphaFoldDB" id="B9TBY4"/>
<reference evidence="3" key="1">
    <citation type="journal article" date="2010" name="Nat. Biotechnol.">
        <title>Draft genome sequence of the oilseed species Ricinus communis.</title>
        <authorList>
            <person name="Chan A.P."/>
            <person name="Crabtree J."/>
            <person name="Zhao Q."/>
            <person name="Lorenzi H."/>
            <person name="Orvis J."/>
            <person name="Puiu D."/>
            <person name="Melake-Berhan A."/>
            <person name="Jones K.M."/>
            <person name="Redman J."/>
            <person name="Chen G."/>
            <person name="Cahoon E.B."/>
            <person name="Gedil M."/>
            <person name="Stanke M."/>
            <person name="Haas B.J."/>
            <person name="Wortman J.R."/>
            <person name="Fraser-Liggett C.M."/>
            <person name="Ravel J."/>
            <person name="Rabinowicz P.D."/>
        </authorList>
    </citation>
    <scope>NUCLEOTIDE SEQUENCE [LARGE SCALE GENOMIC DNA]</scope>
    <source>
        <strain evidence="3">cv. Hale</strain>
    </source>
</reference>
<feature type="compositionally biased region" description="Basic residues" evidence="1">
    <location>
        <begin position="68"/>
        <end position="80"/>
    </location>
</feature>
<organism evidence="2 3">
    <name type="scientific">Ricinus communis</name>
    <name type="common">Castor bean</name>
    <dbReference type="NCBI Taxonomy" id="3988"/>
    <lineage>
        <taxon>Eukaryota</taxon>
        <taxon>Viridiplantae</taxon>
        <taxon>Streptophyta</taxon>
        <taxon>Embryophyta</taxon>
        <taxon>Tracheophyta</taxon>
        <taxon>Spermatophyta</taxon>
        <taxon>Magnoliopsida</taxon>
        <taxon>eudicotyledons</taxon>
        <taxon>Gunneridae</taxon>
        <taxon>Pentapetalae</taxon>
        <taxon>rosids</taxon>
        <taxon>fabids</taxon>
        <taxon>Malpighiales</taxon>
        <taxon>Euphorbiaceae</taxon>
        <taxon>Acalyphoideae</taxon>
        <taxon>Acalypheae</taxon>
        <taxon>Ricinus</taxon>
    </lineage>
</organism>
<dbReference type="Proteomes" id="UP000008311">
    <property type="component" value="Unassembled WGS sequence"/>
</dbReference>
<evidence type="ECO:0000256" key="1">
    <source>
        <dbReference type="SAM" id="MobiDB-lite"/>
    </source>
</evidence>
<proteinExistence type="predicted"/>
<keyword evidence="3" id="KW-1185">Reference proteome</keyword>
<dbReference type="InParanoid" id="B9TBY4"/>
<dbReference type="EMBL" id="EQ976850">
    <property type="protein sequence ID" value="EEF26632.1"/>
    <property type="molecule type" value="Genomic_DNA"/>
</dbReference>
<feature type="compositionally biased region" description="Low complexity" evidence="1">
    <location>
        <begin position="20"/>
        <end position="30"/>
    </location>
</feature>
<sequence length="88" mass="9226">MAVDAGPHRRAQAGHGGAGPLPAGPAADTGVGQLHPRLPGHVRSGDRQGRRCGGADRAHAAAVPERRPAKRAGHQRQGRQRRNEVVTR</sequence>
<gene>
    <name evidence="2" type="ORF">RCOM_0117700</name>
</gene>
<name>B9TBY4_RICCO</name>
<accession>B9TBY4</accession>
<evidence type="ECO:0000313" key="3">
    <source>
        <dbReference type="Proteomes" id="UP000008311"/>
    </source>
</evidence>
<feature type="compositionally biased region" description="Basic and acidic residues" evidence="1">
    <location>
        <begin position="43"/>
        <end position="67"/>
    </location>
</feature>